<dbReference type="Pfam" id="PF22608">
    <property type="entry name" value="DNAX_ATPase_lid"/>
    <property type="match status" value="1"/>
</dbReference>
<dbReference type="CDD" id="cd00009">
    <property type="entry name" value="AAA"/>
    <property type="match status" value="1"/>
</dbReference>
<evidence type="ECO:0000256" key="6">
    <source>
        <dbReference type="ARBA" id="ARBA00022741"/>
    </source>
</evidence>
<evidence type="ECO:0000256" key="5">
    <source>
        <dbReference type="ARBA" id="ARBA00022723"/>
    </source>
</evidence>
<dbReference type="SMART" id="SM00382">
    <property type="entry name" value="AAA"/>
    <property type="match status" value="1"/>
</dbReference>
<evidence type="ECO:0000256" key="10">
    <source>
        <dbReference type="ARBA" id="ARBA00049244"/>
    </source>
</evidence>
<evidence type="ECO:0000256" key="7">
    <source>
        <dbReference type="ARBA" id="ARBA00022833"/>
    </source>
</evidence>
<proteinExistence type="inferred from homology"/>
<dbReference type="GO" id="GO:0009360">
    <property type="term" value="C:DNA polymerase III complex"/>
    <property type="evidence" value="ECO:0007669"/>
    <property type="project" value="InterPro"/>
</dbReference>
<protein>
    <recommendedName>
        <fullName evidence="11">DNA polymerase III subunit gamma/tau</fullName>
        <ecNumber evidence="11">2.7.7.7</ecNumber>
    </recommendedName>
</protein>
<keyword evidence="8 11" id="KW-0067">ATP-binding</keyword>
<dbReference type="GO" id="GO:0003677">
    <property type="term" value="F:DNA binding"/>
    <property type="evidence" value="ECO:0007669"/>
    <property type="project" value="InterPro"/>
</dbReference>
<evidence type="ECO:0000256" key="9">
    <source>
        <dbReference type="ARBA" id="ARBA00022932"/>
    </source>
</evidence>
<dbReference type="Gene3D" id="1.10.8.60">
    <property type="match status" value="1"/>
</dbReference>
<evidence type="ECO:0000256" key="8">
    <source>
        <dbReference type="ARBA" id="ARBA00022840"/>
    </source>
</evidence>
<dbReference type="SUPFAM" id="SSF52540">
    <property type="entry name" value="P-loop containing nucleoside triphosphate hydrolases"/>
    <property type="match status" value="1"/>
</dbReference>
<dbReference type="Proteomes" id="UP000033562">
    <property type="component" value="Unassembled WGS sequence"/>
</dbReference>
<evidence type="ECO:0000313" key="14">
    <source>
        <dbReference type="Proteomes" id="UP000033562"/>
    </source>
</evidence>
<feature type="domain" description="AAA+ ATPase" evidence="12">
    <location>
        <begin position="34"/>
        <end position="176"/>
    </location>
</feature>
<dbReference type="Pfam" id="PF13177">
    <property type="entry name" value="DNA_pol3_delta2"/>
    <property type="match status" value="1"/>
</dbReference>
<dbReference type="PANTHER" id="PTHR11669">
    <property type="entry name" value="REPLICATION FACTOR C / DNA POLYMERASE III GAMMA-TAU SUBUNIT"/>
    <property type="match status" value="1"/>
</dbReference>
<dbReference type="InterPro" id="IPR003593">
    <property type="entry name" value="AAA+_ATPase"/>
</dbReference>
<dbReference type="PATRIC" id="fig|1359163.3.peg.755"/>
<keyword evidence="5" id="KW-0479">Metal-binding</keyword>
<dbReference type="InterPro" id="IPR022754">
    <property type="entry name" value="DNA_pol_III_gamma-3"/>
</dbReference>
<dbReference type="AlphaFoldDB" id="A0A0F3NR58"/>
<organism evidence="13 14">
    <name type="scientific">Candidatus Neoehrlichia procyonis str. RAC413</name>
    <dbReference type="NCBI Taxonomy" id="1359163"/>
    <lineage>
        <taxon>Bacteria</taxon>
        <taxon>Pseudomonadati</taxon>
        <taxon>Pseudomonadota</taxon>
        <taxon>Alphaproteobacteria</taxon>
        <taxon>Rickettsiales</taxon>
        <taxon>Anaplasmataceae</taxon>
        <taxon>Candidatus Neoehrlichia</taxon>
    </lineage>
</organism>
<evidence type="ECO:0000256" key="3">
    <source>
        <dbReference type="ARBA" id="ARBA00022695"/>
    </source>
</evidence>
<name>A0A0F3NR58_9RICK</name>
<comment type="caution">
    <text evidence="13">The sequence shown here is derived from an EMBL/GenBank/DDBJ whole genome shotgun (WGS) entry which is preliminary data.</text>
</comment>
<evidence type="ECO:0000256" key="11">
    <source>
        <dbReference type="RuleBase" id="RU364063"/>
    </source>
</evidence>
<dbReference type="InterPro" id="IPR008921">
    <property type="entry name" value="DNA_pol3_clamp-load_cplx_C"/>
</dbReference>
<dbReference type="Pfam" id="PF12169">
    <property type="entry name" value="DNA_pol3_gamma3"/>
    <property type="match status" value="1"/>
</dbReference>
<dbReference type="EMBL" id="LANX01000001">
    <property type="protein sequence ID" value="KJV69394.1"/>
    <property type="molecule type" value="Genomic_DNA"/>
</dbReference>
<evidence type="ECO:0000313" key="13">
    <source>
        <dbReference type="EMBL" id="KJV69394.1"/>
    </source>
</evidence>
<evidence type="ECO:0000256" key="1">
    <source>
        <dbReference type="ARBA" id="ARBA00006360"/>
    </source>
</evidence>
<dbReference type="FunFam" id="3.40.50.300:FF:000014">
    <property type="entry name" value="DNA polymerase III subunit gamma/tau"/>
    <property type="match status" value="1"/>
</dbReference>
<dbReference type="InterPro" id="IPR045085">
    <property type="entry name" value="HLD_clamp_pol_III_gamma_tau"/>
</dbReference>
<dbReference type="GO" id="GO:0005524">
    <property type="term" value="F:ATP binding"/>
    <property type="evidence" value="ECO:0007669"/>
    <property type="project" value="UniProtKB-KW"/>
</dbReference>
<dbReference type="GO" id="GO:0006261">
    <property type="term" value="P:DNA-templated DNA replication"/>
    <property type="evidence" value="ECO:0007669"/>
    <property type="project" value="TreeGrafter"/>
</dbReference>
<keyword evidence="4 11" id="KW-0235">DNA replication</keyword>
<dbReference type="InterPro" id="IPR050238">
    <property type="entry name" value="DNA_Rep/Repair_Clamp_Loader"/>
</dbReference>
<dbReference type="InterPro" id="IPR027417">
    <property type="entry name" value="P-loop_NTPase"/>
</dbReference>
<dbReference type="RefSeq" id="WP_045809115.1">
    <property type="nucleotide sequence ID" value="NZ_LANX01000001.1"/>
</dbReference>
<dbReference type="NCBIfam" id="TIGR02397">
    <property type="entry name" value="dnaX_nterm"/>
    <property type="match status" value="1"/>
</dbReference>
<dbReference type="Gene3D" id="1.20.272.10">
    <property type="match status" value="1"/>
</dbReference>
<evidence type="ECO:0000256" key="4">
    <source>
        <dbReference type="ARBA" id="ARBA00022705"/>
    </source>
</evidence>
<dbReference type="GO" id="GO:0046872">
    <property type="term" value="F:metal ion binding"/>
    <property type="evidence" value="ECO:0007669"/>
    <property type="project" value="UniProtKB-KW"/>
</dbReference>
<dbReference type="InterPro" id="IPR012763">
    <property type="entry name" value="DNA_pol_III_sug/sutau_N"/>
</dbReference>
<comment type="subunit">
    <text evidence="11">DNA polymerase III contains a core (composed of alpha, epsilon and theta chains) that associates with a tau subunit. This core dimerizes to form the POLIII' complex. PolIII' associates with the gamma complex (composed of gamma, delta, delta', psi and chi chains) and with the beta chain to form the complete DNA polymerase III complex.</text>
</comment>
<keyword evidence="14" id="KW-1185">Reference proteome</keyword>
<dbReference type="EC" id="2.7.7.7" evidence="11"/>
<keyword evidence="9 11" id="KW-0239">DNA-directed DNA polymerase</keyword>
<comment type="similarity">
    <text evidence="1 11">Belongs to the DnaX/STICHEL family.</text>
</comment>
<keyword evidence="2 11" id="KW-0808">Transferase</keyword>
<keyword evidence="3 11" id="KW-0548">Nucleotidyltransferase</keyword>
<gene>
    <name evidence="11 13" type="primary">dnaX</name>
    <name evidence="13" type="ORF">NLO413_0785</name>
</gene>
<keyword evidence="6 11" id="KW-0547">Nucleotide-binding</keyword>
<comment type="function">
    <text evidence="11">DNA polymerase III is a complex, multichain enzyme responsible for most of the replicative synthesis in bacteria. This DNA polymerase also exhibits 3' to 5' exonuclease activity.</text>
</comment>
<evidence type="ECO:0000256" key="2">
    <source>
        <dbReference type="ARBA" id="ARBA00022679"/>
    </source>
</evidence>
<dbReference type="Gene3D" id="3.40.50.300">
    <property type="entry name" value="P-loop containing nucleotide triphosphate hydrolases"/>
    <property type="match status" value="1"/>
</dbReference>
<dbReference type="SUPFAM" id="SSF48019">
    <property type="entry name" value="post-AAA+ oligomerization domain-like"/>
    <property type="match status" value="1"/>
</dbReference>
<accession>A0A0F3NR58</accession>
<evidence type="ECO:0000259" key="12">
    <source>
        <dbReference type="SMART" id="SM00382"/>
    </source>
</evidence>
<dbReference type="STRING" id="1359163.NLO413_0785"/>
<reference evidence="13 14" key="1">
    <citation type="submission" date="2015-02" db="EMBL/GenBank/DDBJ databases">
        <title>Genome Sequencing of Rickettsiales.</title>
        <authorList>
            <person name="Daugherty S.C."/>
            <person name="Su Q."/>
            <person name="Abolude K."/>
            <person name="Beier-Sexton M."/>
            <person name="Carlyon J.A."/>
            <person name="Carter R."/>
            <person name="Day N.P."/>
            <person name="Dumler S.J."/>
            <person name="Dyachenko V."/>
            <person name="Godinez A."/>
            <person name="Kurtti T.J."/>
            <person name="Lichay M."/>
            <person name="Mullins K.E."/>
            <person name="Ott S."/>
            <person name="Pappas-Brown V."/>
            <person name="Paris D.H."/>
            <person name="Patel P."/>
            <person name="Richards A.L."/>
            <person name="Sadzewicz L."/>
            <person name="Sears K."/>
            <person name="Seidman D."/>
            <person name="Sengamalay N."/>
            <person name="Stenos J."/>
            <person name="Tallon L.J."/>
            <person name="Vincent G."/>
            <person name="Fraser C.M."/>
            <person name="Munderloh U."/>
            <person name="Dunning-Hotopp J.C."/>
        </authorList>
    </citation>
    <scope>NUCLEOTIDE SEQUENCE [LARGE SCALE GENOMIC DNA]</scope>
    <source>
        <strain evidence="13 14">RAC413</strain>
    </source>
</reference>
<dbReference type="GO" id="GO:0003887">
    <property type="term" value="F:DNA-directed DNA polymerase activity"/>
    <property type="evidence" value="ECO:0007669"/>
    <property type="project" value="UniProtKB-KW"/>
</dbReference>
<keyword evidence="7" id="KW-0862">Zinc</keyword>
<dbReference type="PANTHER" id="PTHR11669:SF0">
    <property type="entry name" value="PROTEIN STICHEL-LIKE 2"/>
    <property type="match status" value="1"/>
</dbReference>
<comment type="catalytic activity">
    <reaction evidence="10 11">
        <text>DNA(n) + a 2'-deoxyribonucleoside 5'-triphosphate = DNA(n+1) + diphosphate</text>
        <dbReference type="Rhea" id="RHEA:22508"/>
        <dbReference type="Rhea" id="RHEA-COMP:17339"/>
        <dbReference type="Rhea" id="RHEA-COMP:17340"/>
        <dbReference type="ChEBI" id="CHEBI:33019"/>
        <dbReference type="ChEBI" id="CHEBI:61560"/>
        <dbReference type="ChEBI" id="CHEBI:173112"/>
        <dbReference type="EC" id="2.7.7.7"/>
    </reaction>
</comment>
<sequence length="485" mass="55282">MNLALKYRPHNFKDLIGQEVLVQILQNSFHLNKIPSSILLVGSSGVGKTTSARIISLCLNCSLGPTLNPCNNCVNCKSIINSSNVDVIEIDAASNTSIEDIKIILENSYYLPISCKFKVYIIDEVHMLSNSAFNALLKTLEEPSSHVKFILATTEVKKVPNTVVSRCQRFDLERVSFSNLRKHIREIAIRESFLFDEESINLIANNSEGSVRNALLLLEQSAIYTNNNLSEKEVRRLLGCTSKQDLINIFESVILGNPLKALEDFKIACKSITPFIVLSDMLQLIYDMCLLLIKKKNDLIEDNMKQLIKLPNEKVRSAIFLSRLWQALFKGLQEIKYSDYIYQAAEMLIIRLCYLSNLPSPKQIVNKLYQEKKSYKNSTSILQKLLNLLKENNRHDLYDHLNNSNPEIFCEVDKLVFATSYTFPNNFSNMLEDFLQGLTNKKWTITIKEKIDIKNNGNSCYSEIVQNILNEFNGAKVISIKKLNN</sequence>
<dbReference type="OrthoDB" id="9810148at2"/>
<dbReference type="NCBIfam" id="NF011525">
    <property type="entry name" value="PRK14964.1"/>
    <property type="match status" value="1"/>
</dbReference>